<evidence type="ECO:0000313" key="3">
    <source>
        <dbReference type="Proteomes" id="UP001176883"/>
    </source>
</evidence>
<evidence type="ECO:0000256" key="1">
    <source>
        <dbReference type="SAM" id="SignalP"/>
    </source>
</evidence>
<keyword evidence="3" id="KW-1185">Reference proteome</keyword>
<comment type="caution">
    <text evidence="2">The sequence shown here is derived from an EMBL/GenBank/DDBJ whole genome shotgun (WGS) entry which is preliminary data.</text>
</comment>
<organism evidence="2 3">
    <name type="scientific">Flavivirga aquimarina</name>
    <dbReference type="NCBI Taxonomy" id="2027862"/>
    <lineage>
        <taxon>Bacteria</taxon>
        <taxon>Pseudomonadati</taxon>
        <taxon>Bacteroidota</taxon>
        <taxon>Flavobacteriia</taxon>
        <taxon>Flavobacteriales</taxon>
        <taxon>Flavobacteriaceae</taxon>
        <taxon>Flavivirga</taxon>
    </lineage>
</organism>
<sequence>MKLKFTILLFFISLGIYAQKEVQPYTYTVFDKNDENPQTILIYASAKSVNSVKFTLKNSMNEVLKIKEGQDAVFEVFPFTEIIFREKFAKNISSVVNAIEDNDEEKEELSNFNILAEDIKDNTNPQTRGKAIKNFRNVYQFFNALIITAFQYDTEPVAGVLKYKDTVEVTKKIIEGLDTDVYFNRQTKLIREIVFNSEKNGKNRKTNISQKGYKYNYLESNGFIEFLGNENTTDVNTIIFSKGSLLWALYEFNQNTRKRKGHSAKSIFKHYTRKQLQEWYNIYALSHFVNTDFVTSYFDLIKSKDSFNSRIKFLNDTIKKEAAYKKKIEDSIKSKIKDIKYFNQRIYEGSEYLKDIIDADEVKYGKRRIRYFVEQKRELISIQKEKSDSLKIINGRILKFKTELDEIKNNPKEIQNEINFLIANHKDEIVKVPIWNFEIENIEIDFNDGFIEHITCTGKIITPNIDEIAILNAITKKKQKEYSGANLKKIIVDFYKEPYVIEILEKVLAKEFKFENEYPIGFSSKTDFADLDNYSLYAFEGSEKVFSLPLTNVISLYVQRHQNDRLDFSPKDQVIRLPLDDLNENNEIELKKEKSSKILNAKIFTDFNGLKESEPNGLVQVEVEKQIPLWTKRMNLGLGRSSNIGFANYVDFNLTWAKLNEEDRELQVSYAESFTNNELQVDKFVTYLDLIKFENVSVGVDLNAASFDFPLIKTRIELNAGVHYGKIKVVDTLTNTDGSPRTSLLDKDVNMIRLYPDAILRIRPEERFGGYLRFRPFKTIVPNNETFFSISSIKDFEKDRSLTKSWLHRYELGLFYTPSIDSDNKFFFRYRYTNTSQWETNGYSEVQLGYLIYLKF</sequence>
<keyword evidence="1" id="KW-0732">Signal</keyword>
<feature type="signal peptide" evidence="1">
    <location>
        <begin position="1"/>
        <end position="18"/>
    </location>
</feature>
<proteinExistence type="predicted"/>
<feature type="chain" id="PRO_5045527297" evidence="1">
    <location>
        <begin position="19"/>
        <end position="856"/>
    </location>
</feature>
<accession>A0ABT8WEQ6</accession>
<evidence type="ECO:0000313" key="2">
    <source>
        <dbReference type="EMBL" id="MDO5971542.1"/>
    </source>
</evidence>
<reference evidence="2" key="1">
    <citation type="submission" date="2023-07" db="EMBL/GenBank/DDBJ databases">
        <title>Two novel species in the genus Flavivirga.</title>
        <authorList>
            <person name="Kwon K."/>
        </authorList>
    </citation>
    <scope>NUCLEOTIDE SEQUENCE</scope>
    <source>
        <strain evidence="2">KCTC 52353</strain>
    </source>
</reference>
<dbReference type="Proteomes" id="UP001176883">
    <property type="component" value="Unassembled WGS sequence"/>
</dbReference>
<name>A0ABT8WEQ6_9FLAO</name>
<dbReference type="RefSeq" id="WP_303279257.1">
    <property type="nucleotide sequence ID" value="NZ_JAUOEK010000161.1"/>
</dbReference>
<protein>
    <submittedName>
        <fullName evidence="2">Uncharacterized protein</fullName>
    </submittedName>
</protein>
<dbReference type="EMBL" id="JAUOEK010000161">
    <property type="protein sequence ID" value="MDO5971542.1"/>
    <property type="molecule type" value="Genomic_DNA"/>
</dbReference>
<gene>
    <name evidence="2" type="ORF">Q4Q35_17195</name>
</gene>